<feature type="region of interest" description="Disordered" evidence="1">
    <location>
        <begin position="476"/>
        <end position="495"/>
    </location>
</feature>
<feature type="region of interest" description="Disordered" evidence="1">
    <location>
        <begin position="310"/>
        <end position="329"/>
    </location>
</feature>
<feature type="region of interest" description="Disordered" evidence="1">
    <location>
        <begin position="355"/>
        <end position="390"/>
    </location>
</feature>
<keyword evidence="3" id="KW-1185">Reference proteome</keyword>
<dbReference type="Proteomes" id="UP000600918">
    <property type="component" value="Unassembled WGS sequence"/>
</dbReference>
<evidence type="ECO:0000313" key="3">
    <source>
        <dbReference type="Proteomes" id="UP000600918"/>
    </source>
</evidence>
<evidence type="ECO:0000313" key="2">
    <source>
        <dbReference type="EMBL" id="KAF7396849.1"/>
    </source>
</evidence>
<reference evidence="2" key="1">
    <citation type="journal article" date="2020" name="G3 (Bethesda)">
        <title>High-Quality Assemblies for Three Invasive Social Wasps from the &lt;i&gt;Vespula&lt;/i&gt; Genus.</title>
        <authorList>
            <person name="Harrop T.W.R."/>
            <person name="Guhlin J."/>
            <person name="McLaughlin G.M."/>
            <person name="Permina E."/>
            <person name="Stockwell P."/>
            <person name="Gilligan J."/>
            <person name="Le Lec M.F."/>
            <person name="Gruber M.A.M."/>
            <person name="Quinn O."/>
            <person name="Lovegrove M."/>
            <person name="Duncan E.J."/>
            <person name="Remnant E.J."/>
            <person name="Van Eeckhoven J."/>
            <person name="Graham B."/>
            <person name="Knapp R.A."/>
            <person name="Langford K.W."/>
            <person name="Kronenberg Z."/>
            <person name="Press M.O."/>
            <person name="Eacker S.M."/>
            <person name="Wilson-Rankin E.E."/>
            <person name="Purcell J."/>
            <person name="Lester P.J."/>
            <person name="Dearden P.K."/>
        </authorList>
    </citation>
    <scope>NUCLEOTIDE SEQUENCE</scope>
    <source>
        <strain evidence="2">Volc-1</strain>
    </source>
</reference>
<name>A0A834JY58_VESPE</name>
<dbReference type="EMBL" id="JACSDY010000020">
    <property type="protein sequence ID" value="KAF7396849.1"/>
    <property type="molecule type" value="Genomic_DNA"/>
</dbReference>
<feature type="compositionally biased region" description="Basic and acidic residues" evidence="1">
    <location>
        <begin position="650"/>
        <end position="666"/>
    </location>
</feature>
<accession>A0A834JY58</accession>
<gene>
    <name evidence="2" type="ORF">H0235_016386</name>
</gene>
<feature type="compositionally biased region" description="Basic and acidic residues" evidence="1">
    <location>
        <begin position="782"/>
        <end position="792"/>
    </location>
</feature>
<feature type="region of interest" description="Disordered" evidence="1">
    <location>
        <begin position="571"/>
        <end position="615"/>
    </location>
</feature>
<feature type="region of interest" description="Disordered" evidence="1">
    <location>
        <begin position="523"/>
        <end position="543"/>
    </location>
</feature>
<feature type="region of interest" description="Disordered" evidence="1">
    <location>
        <begin position="748"/>
        <end position="792"/>
    </location>
</feature>
<feature type="region of interest" description="Disordered" evidence="1">
    <location>
        <begin position="636"/>
        <end position="720"/>
    </location>
</feature>
<comment type="caution">
    <text evidence="2">The sequence shown here is derived from an EMBL/GenBank/DDBJ whole genome shotgun (WGS) entry which is preliminary data.</text>
</comment>
<protein>
    <submittedName>
        <fullName evidence="2">Uncharacterized protein</fullName>
    </submittedName>
</protein>
<dbReference type="AlphaFoldDB" id="A0A834JY58"/>
<organism evidence="2 3">
    <name type="scientific">Vespula pensylvanica</name>
    <name type="common">Western yellow jacket</name>
    <name type="synonym">Wasp</name>
    <dbReference type="NCBI Taxonomy" id="30213"/>
    <lineage>
        <taxon>Eukaryota</taxon>
        <taxon>Metazoa</taxon>
        <taxon>Ecdysozoa</taxon>
        <taxon>Arthropoda</taxon>
        <taxon>Hexapoda</taxon>
        <taxon>Insecta</taxon>
        <taxon>Pterygota</taxon>
        <taxon>Neoptera</taxon>
        <taxon>Endopterygota</taxon>
        <taxon>Hymenoptera</taxon>
        <taxon>Apocrita</taxon>
        <taxon>Aculeata</taxon>
        <taxon>Vespoidea</taxon>
        <taxon>Vespidae</taxon>
        <taxon>Vespinae</taxon>
        <taxon>Vespula</taxon>
    </lineage>
</organism>
<sequence>MGRRHGSPRPRRRRSWEEQPILIPPFIEELRTGMGRAKNESNGRMVFAGDTRILSLSIFRYTDKKIEFGVGNEAESIRRTPRYSRRKELLSRNYFPYKSAAIRFDVASPSAPDNLRSLPQVDTGKGTDNLNSSLRISPYELVNYTKDKRRKPWKVTIVNVQAREWERRCEDGDSGDVVICRLGKAAGSKLITGDGPFSCDSSPLPSELQWEREITSDEDYWRQYVREKEKNLIVRDSHPNLTRFPSVQRYPRTLCRGIRNNVDANNIDESIGNERKPLVESLTNVPSYRLSSFTEENDFANIREPVVTVLPPAPSKRPTKTFSTRKEERKRALAEDISFRKEFSSLVRVNVRNASREQAKVDETRSREDPSFRENDRPNGEKSSRSRTDETLLKAANKNYLESIGKLVDKIESPDDREAFTFDDIDVNSDLENKSNYPICALKKRTEGNKGSSTDDDFSKYFVRSAREALKRVTKHSRSANREVNKTTKKVARKGRSEKYEKEFINVSSISLKPLFSFDRVEEDVGDDSPRTSLTADFLNGLPKMSHFPRKKRDRCLSCLYKSLEEIGASSRKDAYERRKGREEEGKQHRRDVSVERESNGDVSSDEFEDERNRSDFGAREKVGFAMERSGECSDIAEEKKLGLPSAEEGAERGKTSVDRVTETEGRLPVPELESTCPEGKRIAFKSISASSRGTSDSDEDDSSVDLIEYSSTKSKHRPACHAPTILSHTLEPLRALRSRKSTSVQARVALDESTESPKIVADGKSREIASKGTGQKATLTDTKRGKEQGDSKRVKKLTKVESVSENLITDVEVNEAKEKSLFARSSSCRDFERILRDSTKGTELASPPGLCSLAEDGPFRCLFSKGEIEETLRDLEEREASPTFALSALCDMFLNRISESSDKRDRRRDNVAKRLVKLLVESRRYSNPDKFPSDLIFSSKQRPLLTCQRLRSILPLDSYNLIAPLLGIPEYHPRFSSIHEKLKPAKKPSDKSDSLPDILDDLIVHPPSSRDSAISSETIETTRYNPYGLFLRKERRKAVVWRPLTEFDLKGYDPQATLRMRADKITTDICKEFCDWLRSLGGFERGIDERILKDMFEISFSADACKTTQASRRFLLDGIRMYKNRTIIGYIFEQVNVKEMATVPTDVALARMCHEASVLATTRKQLERDAKAESRPKRTLAFGTSMPIDLLFVPPTNRVRERWLECKNVPRELETMDIVWNGITHLESVQAFVKWLHRHPEVSPPKVFKRAVLPKDVRKFVKKRHAEM</sequence>
<proteinExistence type="predicted"/>
<evidence type="ECO:0000256" key="1">
    <source>
        <dbReference type="SAM" id="MobiDB-lite"/>
    </source>
</evidence>
<feature type="compositionally biased region" description="Basic and acidic residues" evidence="1">
    <location>
        <begin position="571"/>
        <end position="600"/>
    </location>
</feature>